<organism evidence="2 3">
    <name type="scientific">Zasmidium cellare</name>
    <name type="common">Wine cellar mold</name>
    <name type="synonym">Racodium cellare</name>
    <dbReference type="NCBI Taxonomy" id="395010"/>
    <lineage>
        <taxon>Eukaryota</taxon>
        <taxon>Fungi</taxon>
        <taxon>Dikarya</taxon>
        <taxon>Ascomycota</taxon>
        <taxon>Pezizomycotina</taxon>
        <taxon>Dothideomycetes</taxon>
        <taxon>Dothideomycetidae</taxon>
        <taxon>Mycosphaerellales</taxon>
        <taxon>Mycosphaerellaceae</taxon>
        <taxon>Zasmidium</taxon>
    </lineage>
</organism>
<evidence type="ECO:0000313" key="2">
    <source>
        <dbReference type="EMBL" id="KAK4495635.1"/>
    </source>
</evidence>
<feature type="compositionally biased region" description="Basic and acidic residues" evidence="1">
    <location>
        <begin position="47"/>
        <end position="68"/>
    </location>
</feature>
<protein>
    <submittedName>
        <fullName evidence="2">Uncharacterized protein</fullName>
    </submittedName>
</protein>
<reference evidence="2 3" key="1">
    <citation type="journal article" date="2023" name="G3 (Bethesda)">
        <title>A chromosome-level genome assembly of Zasmidium syzygii isolated from banana leaves.</title>
        <authorList>
            <person name="van Westerhoven A.C."/>
            <person name="Mehrabi R."/>
            <person name="Talebi R."/>
            <person name="Steentjes M.B.F."/>
            <person name="Corcolon B."/>
            <person name="Chong P.A."/>
            <person name="Kema G.H.J."/>
            <person name="Seidl M.F."/>
        </authorList>
    </citation>
    <scope>NUCLEOTIDE SEQUENCE [LARGE SCALE GENOMIC DNA]</scope>
    <source>
        <strain evidence="2 3">P124</strain>
    </source>
</reference>
<dbReference type="EMBL" id="JAXOVC010000011">
    <property type="protein sequence ID" value="KAK4495635.1"/>
    <property type="molecule type" value="Genomic_DNA"/>
</dbReference>
<name>A0ABR0E2K5_ZASCE</name>
<accession>A0ABR0E2K5</accession>
<feature type="region of interest" description="Disordered" evidence="1">
    <location>
        <begin position="1"/>
        <end position="134"/>
    </location>
</feature>
<sequence>MASNPNNDHKLSAAAGKAYSKIEPSTFGGSEAMEVNIAGNQAPPPQDHNDPLHDKEHDSAHHQHKEGLLGRLKSHLPGGHSKETSSEGSVKEGKRESIADSGPYVFAFDPKQGKEVLQKNPHWPNEDSWKREKEVEGQWAFGSMAGQQNKDFGGSVG</sequence>
<dbReference type="Proteomes" id="UP001305779">
    <property type="component" value="Unassembled WGS sequence"/>
</dbReference>
<proteinExistence type="predicted"/>
<evidence type="ECO:0000313" key="3">
    <source>
        <dbReference type="Proteomes" id="UP001305779"/>
    </source>
</evidence>
<keyword evidence="3" id="KW-1185">Reference proteome</keyword>
<comment type="caution">
    <text evidence="2">The sequence shown here is derived from an EMBL/GenBank/DDBJ whole genome shotgun (WGS) entry which is preliminary data.</text>
</comment>
<evidence type="ECO:0000256" key="1">
    <source>
        <dbReference type="SAM" id="MobiDB-lite"/>
    </source>
</evidence>
<feature type="compositionally biased region" description="Basic and acidic residues" evidence="1">
    <location>
        <begin position="124"/>
        <end position="134"/>
    </location>
</feature>
<feature type="compositionally biased region" description="Basic and acidic residues" evidence="1">
    <location>
        <begin position="80"/>
        <end position="98"/>
    </location>
</feature>
<gene>
    <name evidence="2" type="ORF">PRZ48_012903</name>
</gene>